<name>A0A179ICF0_CORDF</name>
<evidence type="ECO:0000313" key="2">
    <source>
        <dbReference type="Proteomes" id="UP000243081"/>
    </source>
</evidence>
<protein>
    <submittedName>
        <fullName evidence="1">Uncharacterized protein</fullName>
    </submittedName>
</protein>
<reference evidence="1 2" key="1">
    <citation type="submission" date="2016-03" db="EMBL/GenBank/DDBJ databases">
        <title>Fine-scale spatial genetic structure of a fungal parasite of coffee scale insects.</title>
        <authorList>
            <person name="Jackson D."/>
            <person name="Zemenick K.A."/>
            <person name="Malloure B."/>
            <person name="Quandt C.A."/>
            <person name="James T.Y."/>
        </authorList>
    </citation>
    <scope>NUCLEOTIDE SEQUENCE [LARGE SCALE GENOMIC DNA]</scope>
    <source>
        <strain evidence="1 2">UM487</strain>
    </source>
</reference>
<dbReference type="Gene3D" id="3.40.50.150">
    <property type="entry name" value="Vaccinia Virus protein VP39"/>
    <property type="match status" value="1"/>
</dbReference>
<proteinExistence type="predicted"/>
<organism evidence="1 2">
    <name type="scientific">Cordyceps confragosa</name>
    <name type="common">Lecanicillium lecanii</name>
    <dbReference type="NCBI Taxonomy" id="2714763"/>
    <lineage>
        <taxon>Eukaryota</taxon>
        <taxon>Fungi</taxon>
        <taxon>Dikarya</taxon>
        <taxon>Ascomycota</taxon>
        <taxon>Pezizomycotina</taxon>
        <taxon>Sordariomycetes</taxon>
        <taxon>Hypocreomycetidae</taxon>
        <taxon>Hypocreales</taxon>
        <taxon>Cordycipitaceae</taxon>
        <taxon>Akanthomyces</taxon>
    </lineage>
</organism>
<comment type="caution">
    <text evidence="1">The sequence shown here is derived from an EMBL/GenBank/DDBJ whole genome shotgun (WGS) entry which is preliminary data.</text>
</comment>
<sequence>MVAIDATATEWLEAIPDDRPTLVIMERLSMYLGFAAAEALIRRLVSHFASYGGEQILDATSPQFAVRLNWIIRAQKSLDFQFEHRIGSPSNLLKLDERLQLVDGYTLTDNPAIKLSSWQPRLFLWLMTWIPYAGALSRFMRFKM</sequence>
<dbReference type="OrthoDB" id="203237at2759"/>
<dbReference type="InterPro" id="IPR029063">
    <property type="entry name" value="SAM-dependent_MTases_sf"/>
</dbReference>
<dbReference type="SUPFAM" id="SSF53335">
    <property type="entry name" value="S-adenosyl-L-methionine-dependent methyltransferases"/>
    <property type="match status" value="1"/>
</dbReference>
<dbReference type="EMBL" id="LUKN01002243">
    <property type="protein sequence ID" value="OAQ99419.1"/>
    <property type="molecule type" value="Genomic_DNA"/>
</dbReference>
<dbReference type="AlphaFoldDB" id="A0A179ICF0"/>
<accession>A0A179ICF0</accession>
<keyword evidence="2" id="KW-1185">Reference proteome</keyword>
<gene>
    <name evidence="1" type="ORF">LLEC1_05001</name>
</gene>
<dbReference type="Proteomes" id="UP000243081">
    <property type="component" value="Unassembled WGS sequence"/>
</dbReference>
<evidence type="ECO:0000313" key="1">
    <source>
        <dbReference type="EMBL" id="OAQ99419.1"/>
    </source>
</evidence>